<dbReference type="Pfam" id="PF09118">
    <property type="entry name" value="GO-like_E_set"/>
    <property type="match status" value="1"/>
</dbReference>
<dbReference type="CDD" id="cd02851">
    <property type="entry name" value="E_set_GO_C"/>
    <property type="match status" value="1"/>
</dbReference>
<dbReference type="InterPro" id="IPR013783">
    <property type="entry name" value="Ig-like_fold"/>
</dbReference>
<dbReference type="InterPro" id="IPR015202">
    <property type="entry name" value="GO-like_E_set"/>
</dbReference>
<gene>
    <name evidence="4" type="ORF">LIER_35029</name>
</gene>
<sequence length="578" mass="64235">MLFLAKRNIQVSMAKTLLILAIAAIFLLAFGESVSGLPNTTFSGAHTGSQRTVGKGKWKLLLNNTGVVAMHMVLTRHDTVVLFDSTGIPGRSGYRLKHRRNETRCHSTSHSVDPSCFAHSIEYSILRNKIRPLILEGETRHSSGSILNSGTIIQVGGINDGNQTIRVFKPCDHGHCDWRERRKRLANGRSYSSSLSLPDNDRIIIVGGSMEFSYEFTPKKSSKDKSISLPFLDMTFNSHPHSSNLYPFLHLSSDGNIFIFSNRDSILFDYISHKVVKHFPRMPGEGSRTFPSSGSSVILPLDHSDGFKKVEVMICGGAATDAMGINTCRDLKGLRSCGRMVITGTKHKWNMDNMPKPRLMNDMVLLPTGDVLIINGAQRGCAGLHHNATSPSLEPYLYHPRRGRFSVLRATKIARMYQSSAVLVPDGRVLVAGGNQNHGYIFKNVKYPTELRLQAFQPPYLDAKFDHLRPQNVSIHSNRTKGVRYGQLFSVHFRLQGEPTNVTFTVYSPPFTTHSVSMNQRMLKLKCIEMVRSIDGVVNAILQSPPKAVVAPAGYYMLSVVNGGIPSVSQWVRFMHNA</sequence>
<dbReference type="InterPro" id="IPR011043">
    <property type="entry name" value="Gal_Oxase/kelch_b-propeller"/>
</dbReference>
<feature type="domain" description="Galactose oxidase-like Early set" evidence="3">
    <location>
        <begin position="469"/>
        <end position="573"/>
    </location>
</feature>
<feature type="domain" description="Glyoxal oxidase N-terminal" evidence="2">
    <location>
        <begin position="70"/>
        <end position="460"/>
    </location>
</feature>
<evidence type="ECO:0000313" key="4">
    <source>
        <dbReference type="EMBL" id="GAA0139089.1"/>
    </source>
</evidence>
<evidence type="ECO:0008006" key="6">
    <source>
        <dbReference type="Google" id="ProtNLM"/>
    </source>
</evidence>
<dbReference type="InterPro" id="IPR014756">
    <property type="entry name" value="Ig_E-set"/>
</dbReference>
<name>A0AAV3NID6_LITER</name>
<dbReference type="SUPFAM" id="SSF50965">
    <property type="entry name" value="Galactose oxidase, central domain"/>
    <property type="match status" value="1"/>
</dbReference>
<evidence type="ECO:0000259" key="2">
    <source>
        <dbReference type="Pfam" id="PF07250"/>
    </source>
</evidence>
<organism evidence="4 5">
    <name type="scientific">Lithospermum erythrorhizon</name>
    <name type="common">Purple gromwell</name>
    <name type="synonym">Lithospermum officinale var. erythrorhizon</name>
    <dbReference type="NCBI Taxonomy" id="34254"/>
    <lineage>
        <taxon>Eukaryota</taxon>
        <taxon>Viridiplantae</taxon>
        <taxon>Streptophyta</taxon>
        <taxon>Embryophyta</taxon>
        <taxon>Tracheophyta</taxon>
        <taxon>Spermatophyta</taxon>
        <taxon>Magnoliopsida</taxon>
        <taxon>eudicotyledons</taxon>
        <taxon>Gunneridae</taxon>
        <taxon>Pentapetalae</taxon>
        <taxon>asterids</taxon>
        <taxon>lamiids</taxon>
        <taxon>Boraginales</taxon>
        <taxon>Boraginaceae</taxon>
        <taxon>Boraginoideae</taxon>
        <taxon>Lithospermeae</taxon>
        <taxon>Lithospermum</taxon>
    </lineage>
</organism>
<dbReference type="Pfam" id="PF07250">
    <property type="entry name" value="Glyoxal_oxid_N"/>
    <property type="match status" value="1"/>
</dbReference>
<comment type="caution">
    <text evidence="4">The sequence shown here is derived from an EMBL/GenBank/DDBJ whole genome shotgun (WGS) entry which is preliminary data.</text>
</comment>
<dbReference type="Gene3D" id="2.60.40.10">
    <property type="entry name" value="Immunoglobulins"/>
    <property type="match status" value="1"/>
</dbReference>
<proteinExistence type="predicted"/>
<dbReference type="InterPro" id="IPR009880">
    <property type="entry name" value="Glyoxal_oxidase_N"/>
</dbReference>
<dbReference type="Gene3D" id="2.130.10.80">
    <property type="entry name" value="Galactose oxidase/kelch, beta-propeller"/>
    <property type="match status" value="1"/>
</dbReference>
<evidence type="ECO:0000256" key="1">
    <source>
        <dbReference type="ARBA" id="ARBA00022729"/>
    </source>
</evidence>
<keyword evidence="5" id="KW-1185">Reference proteome</keyword>
<dbReference type="EMBL" id="BAABME010015044">
    <property type="protein sequence ID" value="GAA0139089.1"/>
    <property type="molecule type" value="Genomic_DNA"/>
</dbReference>
<dbReference type="AlphaFoldDB" id="A0AAV3NID6"/>
<reference evidence="4 5" key="1">
    <citation type="submission" date="2024-01" db="EMBL/GenBank/DDBJ databases">
        <title>The complete chloroplast genome sequence of Lithospermum erythrorhizon: insights into the phylogenetic relationship among Boraginaceae species and the maternal lineages of purple gromwells.</title>
        <authorList>
            <person name="Okada T."/>
            <person name="Watanabe K."/>
        </authorList>
    </citation>
    <scope>NUCLEOTIDE SEQUENCE [LARGE SCALE GENOMIC DNA]</scope>
</reference>
<dbReference type="SUPFAM" id="SSF81296">
    <property type="entry name" value="E set domains"/>
    <property type="match status" value="1"/>
</dbReference>
<dbReference type="Proteomes" id="UP001454036">
    <property type="component" value="Unassembled WGS sequence"/>
</dbReference>
<evidence type="ECO:0000259" key="3">
    <source>
        <dbReference type="Pfam" id="PF09118"/>
    </source>
</evidence>
<accession>A0AAV3NID6</accession>
<dbReference type="PANTHER" id="PTHR32208:SF54">
    <property type="entry name" value="ALDEHYDE OXIDASE GLOX-LIKE"/>
    <property type="match status" value="1"/>
</dbReference>
<protein>
    <recommendedName>
        <fullName evidence="6">Galactose oxidase</fullName>
    </recommendedName>
</protein>
<dbReference type="PANTHER" id="PTHR32208">
    <property type="entry name" value="SECRETED PROTEIN-RELATED"/>
    <property type="match status" value="1"/>
</dbReference>
<evidence type="ECO:0000313" key="5">
    <source>
        <dbReference type="Proteomes" id="UP001454036"/>
    </source>
</evidence>
<dbReference type="InterPro" id="IPR037293">
    <property type="entry name" value="Gal_Oxidase_central_sf"/>
</dbReference>
<keyword evidence="1" id="KW-0732">Signal</keyword>